<proteinExistence type="predicted"/>
<evidence type="ECO:0000313" key="1">
    <source>
        <dbReference type="EnsemblPlants" id="MELO3C027790.2.1"/>
    </source>
</evidence>
<accession>A0A9I9E2Q7</accession>
<dbReference type="Gramene" id="MELO3C027790.2.1">
    <property type="protein sequence ID" value="MELO3C027790.2.1"/>
    <property type="gene ID" value="MELO3C027790.2"/>
</dbReference>
<sequence length="33" mass="3901">MVEMLMRSMRKLLNTSPKETWGMEKFSLEAPPM</sequence>
<reference evidence="1" key="1">
    <citation type="submission" date="2023-03" db="UniProtKB">
        <authorList>
            <consortium name="EnsemblPlants"/>
        </authorList>
    </citation>
    <scope>IDENTIFICATION</scope>
</reference>
<protein>
    <submittedName>
        <fullName evidence="1">Uncharacterized protein</fullName>
    </submittedName>
</protein>
<name>A0A9I9E2Q7_CUCME</name>
<organism evidence="1">
    <name type="scientific">Cucumis melo</name>
    <name type="common">Muskmelon</name>
    <dbReference type="NCBI Taxonomy" id="3656"/>
    <lineage>
        <taxon>Eukaryota</taxon>
        <taxon>Viridiplantae</taxon>
        <taxon>Streptophyta</taxon>
        <taxon>Embryophyta</taxon>
        <taxon>Tracheophyta</taxon>
        <taxon>Spermatophyta</taxon>
        <taxon>Magnoliopsida</taxon>
        <taxon>eudicotyledons</taxon>
        <taxon>Gunneridae</taxon>
        <taxon>Pentapetalae</taxon>
        <taxon>rosids</taxon>
        <taxon>fabids</taxon>
        <taxon>Cucurbitales</taxon>
        <taxon>Cucurbitaceae</taxon>
        <taxon>Benincaseae</taxon>
        <taxon>Cucumis</taxon>
    </lineage>
</organism>
<dbReference type="AlphaFoldDB" id="A0A9I9E2Q7"/>
<dbReference type="EnsemblPlants" id="MELO3C027790.2.1">
    <property type="protein sequence ID" value="MELO3C027790.2.1"/>
    <property type="gene ID" value="MELO3C027790.2"/>
</dbReference>